<evidence type="ECO:0000256" key="3">
    <source>
        <dbReference type="ARBA" id="ARBA00023163"/>
    </source>
</evidence>
<evidence type="ECO:0000256" key="2">
    <source>
        <dbReference type="ARBA" id="ARBA00023125"/>
    </source>
</evidence>
<keyword evidence="3" id="KW-0804">Transcription</keyword>
<dbReference type="InterPro" id="IPR018060">
    <property type="entry name" value="HTH_AraC"/>
</dbReference>
<keyword evidence="1" id="KW-0805">Transcription regulation</keyword>
<proteinExistence type="predicted"/>
<dbReference type="GO" id="GO:0043565">
    <property type="term" value="F:sequence-specific DNA binding"/>
    <property type="evidence" value="ECO:0007669"/>
    <property type="project" value="InterPro"/>
</dbReference>
<gene>
    <name evidence="5" type="ORF">BFG52_05330</name>
</gene>
<evidence type="ECO:0000259" key="4">
    <source>
        <dbReference type="PROSITE" id="PS01124"/>
    </source>
</evidence>
<dbReference type="KEGG" id="ala:BFG52_05330"/>
<dbReference type="InterPro" id="IPR009057">
    <property type="entry name" value="Homeodomain-like_sf"/>
</dbReference>
<dbReference type="SUPFAM" id="SSF46689">
    <property type="entry name" value="Homeodomain-like"/>
    <property type="match status" value="2"/>
</dbReference>
<evidence type="ECO:0000313" key="6">
    <source>
        <dbReference type="Proteomes" id="UP000093391"/>
    </source>
</evidence>
<keyword evidence="2" id="KW-0238">DNA-binding</keyword>
<dbReference type="STRING" id="1789224.BFG52_05330"/>
<dbReference type="GO" id="GO:0003700">
    <property type="term" value="F:DNA-binding transcription factor activity"/>
    <property type="evidence" value="ECO:0007669"/>
    <property type="project" value="InterPro"/>
</dbReference>
<dbReference type="AlphaFoldDB" id="A0A1B2LY10"/>
<dbReference type="PANTHER" id="PTHR43280:SF2">
    <property type="entry name" value="HTH-TYPE TRANSCRIPTIONAL REGULATOR EXSA"/>
    <property type="match status" value="1"/>
</dbReference>
<dbReference type="EMBL" id="CP016895">
    <property type="protein sequence ID" value="AOA57830.1"/>
    <property type="molecule type" value="Genomic_DNA"/>
</dbReference>
<dbReference type="SMART" id="SM00342">
    <property type="entry name" value="HTH_ARAC"/>
    <property type="match status" value="1"/>
</dbReference>
<dbReference type="OrthoDB" id="5996070at2"/>
<evidence type="ECO:0000256" key="1">
    <source>
        <dbReference type="ARBA" id="ARBA00023015"/>
    </source>
</evidence>
<feature type="domain" description="HTH araC/xylS-type" evidence="4">
    <location>
        <begin position="181"/>
        <end position="278"/>
    </location>
</feature>
<dbReference type="PROSITE" id="PS01124">
    <property type="entry name" value="HTH_ARAC_FAMILY_2"/>
    <property type="match status" value="1"/>
</dbReference>
<dbReference type="PANTHER" id="PTHR43280">
    <property type="entry name" value="ARAC-FAMILY TRANSCRIPTIONAL REGULATOR"/>
    <property type="match status" value="1"/>
</dbReference>
<name>A0A1B2LY10_9GAMM</name>
<evidence type="ECO:0000313" key="5">
    <source>
        <dbReference type="EMBL" id="AOA57830.1"/>
    </source>
</evidence>
<accession>A0A1B2LY10</accession>
<reference evidence="5 6" key="1">
    <citation type="submission" date="2016-08" db="EMBL/GenBank/DDBJ databases">
        <authorList>
            <person name="Seilhamer J.J."/>
        </authorList>
    </citation>
    <scope>NUCLEOTIDE SEQUENCE [LARGE SCALE GENOMIC DNA]</scope>
    <source>
        <strain evidence="5 6">BRTC-1</strain>
    </source>
</reference>
<dbReference type="Pfam" id="PF12833">
    <property type="entry name" value="HTH_18"/>
    <property type="match status" value="1"/>
</dbReference>
<protein>
    <recommendedName>
        <fullName evidence="4">HTH araC/xylS-type domain-containing protein</fullName>
    </recommendedName>
</protein>
<organism evidence="5 6">
    <name type="scientific">Acinetobacter larvae</name>
    <dbReference type="NCBI Taxonomy" id="1789224"/>
    <lineage>
        <taxon>Bacteria</taxon>
        <taxon>Pseudomonadati</taxon>
        <taxon>Pseudomonadota</taxon>
        <taxon>Gammaproteobacteria</taxon>
        <taxon>Moraxellales</taxon>
        <taxon>Moraxellaceae</taxon>
        <taxon>Acinetobacter</taxon>
    </lineage>
</organism>
<dbReference type="RefSeq" id="WP_067553362.1">
    <property type="nucleotide sequence ID" value="NZ_CP016895.1"/>
</dbReference>
<dbReference type="Gene3D" id="1.10.10.60">
    <property type="entry name" value="Homeodomain-like"/>
    <property type="match status" value="2"/>
</dbReference>
<sequence length="279" mass="31996">MQQHHWQHRLHFSDLSISAGSLAADTTTPLKTEDQETEGLKLVILLRGEICYETAFAPAKQLKGPFCHLLRNDLPLIVQHQYSLRQPMQYVSIRLPLAENQHFFAHSIDPLLQKQRDYLVNDGLVSAEILQLSRQILALDPQHPLDQLQIPAKGLDILYRFLQQQGLKPTGLSAQLQQQLEVAAQHIQQHIQHPFTLKQLAQYVGLNPNKLSFAFQQYFGCSVYDYLTQQRIAKARCLLAQSHMPISEIAWQCGLSDSHFSKFCKQHLGMKPLQLRSRH</sequence>
<dbReference type="Proteomes" id="UP000093391">
    <property type="component" value="Chromosome"/>
</dbReference>
<keyword evidence="6" id="KW-1185">Reference proteome</keyword>